<proteinExistence type="predicted"/>
<name>A0ACB7HVR4_MANES</name>
<accession>A0ACB7HVR4</accession>
<gene>
    <name evidence="1" type="ORF">MANES_04G130500v8</name>
</gene>
<evidence type="ECO:0000313" key="1">
    <source>
        <dbReference type="EMBL" id="KAG8656400.1"/>
    </source>
</evidence>
<dbReference type="EMBL" id="CM004390">
    <property type="protein sequence ID" value="KAG8656400.1"/>
    <property type="molecule type" value="Genomic_DNA"/>
</dbReference>
<sequence>MGRPETSEIDGTTQHSAPQPAEVAPQTWHQVGENIQPGILHQDYSSTAPVVLDNNIVLGHPWTTGLFDCHEHQTNACPLGSLIYVIMMPSLCFQWIMGSKYREKLRRIYNLVEAPYSDVISHFFCPYCSLCQEFRELRNRGLDPALGWNGILAQQQGRHYHHEQVNVPPPGQVMSR</sequence>
<dbReference type="Proteomes" id="UP000091857">
    <property type="component" value="Chromosome 4"/>
</dbReference>
<evidence type="ECO:0000313" key="2">
    <source>
        <dbReference type="Proteomes" id="UP000091857"/>
    </source>
</evidence>
<comment type="caution">
    <text evidence="1">The sequence shown here is derived from an EMBL/GenBank/DDBJ whole genome shotgun (WGS) entry which is preliminary data.</text>
</comment>
<protein>
    <submittedName>
        <fullName evidence="1">Uncharacterized protein</fullName>
    </submittedName>
</protein>
<reference evidence="2" key="1">
    <citation type="journal article" date="2016" name="Nat. Biotechnol.">
        <title>Sequencing wild and cultivated cassava and related species reveals extensive interspecific hybridization and genetic diversity.</title>
        <authorList>
            <person name="Bredeson J.V."/>
            <person name="Lyons J.B."/>
            <person name="Prochnik S.E."/>
            <person name="Wu G.A."/>
            <person name="Ha C.M."/>
            <person name="Edsinger-Gonzales E."/>
            <person name="Grimwood J."/>
            <person name="Schmutz J."/>
            <person name="Rabbi I.Y."/>
            <person name="Egesi C."/>
            <person name="Nauluvula P."/>
            <person name="Lebot V."/>
            <person name="Ndunguru J."/>
            <person name="Mkamilo G."/>
            <person name="Bart R.S."/>
            <person name="Setter T.L."/>
            <person name="Gleadow R.M."/>
            <person name="Kulakow P."/>
            <person name="Ferguson M.E."/>
            <person name="Rounsley S."/>
            <person name="Rokhsar D.S."/>
        </authorList>
    </citation>
    <scope>NUCLEOTIDE SEQUENCE [LARGE SCALE GENOMIC DNA]</scope>
    <source>
        <strain evidence="2">cv. AM560-2</strain>
    </source>
</reference>
<organism evidence="1 2">
    <name type="scientific">Manihot esculenta</name>
    <name type="common">Cassava</name>
    <name type="synonym">Jatropha manihot</name>
    <dbReference type="NCBI Taxonomy" id="3983"/>
    <lineage>
        <taxon>Eukaryota</taxon>
        <taxon>Viridiplantae</taxon>
        <taxon>Streptophyta</taxon>
        <taxon>Embryophyta</taxon>
        <taxon>Tracheophyta</taxon>
        <taxon>Spermatophyta</taxon>
        <taxon>Magnoliopsida</taxon>
        <taxon>eudicotyledons</taxon>
        <taxon>Gunneridae</taxon>
        <taxon>Pentapetalae</taxon>
        <taxon>rosids</taxon>
        <taxon>fabids</taxon>
        <taxon>Malpighiales</taxon>
        <taxon>Euphorbiaceae</taxon>
        <taxon>Crotonoideae</taxon>
        <taxon>Manihoteae</taxon>
        <taxon>Manihot</taxon>
    </lineage>
</organism>
<keyword evidence="2" id="KW-1185">Reference proteome</keyword>